<sequence length="197" mass="21975">MPLTRDRLVPIFQLPGPTATSTAVWYNLDWTVVSHNEPLGIKTKVDTASDYSLIQYSEAERRGLTIHPLPEWDSECELEGFGGGREHITEFVEIELECPTIGLQRVKVNVLVVRSKQIVGLLIGTDMIDKHGIDEKISVARRQYGCFPPGTSPNFMASQGNVIAPIFDARLQGTHFLLLRIHSRPLTELVNKKKGDG</sequence>
<accession>A0A1J7J0T0</accession>
<dbReference type="OrthoDB" id="5242662at2759"/>
<evidence type="ECO:0000313" key="1">
    <source>
        <dbReference type="EMBL" id="OIW32995.1"/>
    </source>
</evidence>
<reference evidence="1 2" key="1">
    <citation type="submission" date="2016-10" db="EMBL/GenBank/DDBJ databases">
        <title>Draft genome sequence of Coniochaeta ligniaria NRRL30616, a lignocellulolytic fungus for bioabatement of inhibitors in plant biomass hydrolysates.</title>
        <authorList>
            <consortium name="DOE Joint Genome Institute"/>
            <person name="Jimenez D.J."/>
            <person name="Hector R.E."/>
            <person name="Riley R."/>
            <person name="Sun H."/>
            <person name="Grigoriev I.V."/>
            <person name="Van Elsas J.D."/>
            <person name="Nichols N.N."/>
        </authorList>
    </citation>
    <scope>NUCLEOTIDE SEQUENCE [LARGE SCALE GENOMIC DNA]</scope>
    <source>
        <strain evidence="1 2">NRRL 30616</strain>
    </source>
</reference>
<gene>
    <name evidence="1" type="ORF">CONLIGDRAFT_666394</name>
</gene>
<protein>
    <submittedName>
        <fullName evidence="1">Uncharacterized protein</fullName>
    </submittedName>
</protein>
<proteinExistence type="predicted"/>
<dbReference type="AlphaFoldDB" id="A0A1J7J0T0"/>
<name>A0A1J7J0T0_9PEZI</name>
<dbReference type="InParanoid" id="A0A1J7J0T0"/>
<keyword evidence="2" id="KW-1185">Reference proteome</keyword>
<dbReference type="EMBL" id="KV875094">
    <property type="protein sequence ID" value="OIW32995.1"/>
    <property type="molecule type" value="Genomic_DNA"/>
</dbReference>
<organism evidence="1 2">
    <name type="scientific">Coniochaeta ligniaria NRRL 30616</name>
    <dbReference type="NCBI Taxonomy" id="1408157"/>
    <lineage>
        <taxon>Eukaryota</taxon>
        <taxon>Fungi</taxon>
        <taxon>Dikarya</taxon>
        <taxon>Ascomycota</taxon>
        <taxon>Pezizomycotina</taxon>
        <taxon>Sordariomycetes</taxon>
        <taxon>Sordariomycetidae</taxon>
        <taxon>Coniochaetales</taxon>
        <taxon>Coniochaetaceae</taxon>
        <taxon>Coniochaeta</taxon>
    </lineage>
</organism>
<dbReference type="Proteomes" id="UP000182658">
    <property type="component" value="Unassembled WGS sequence"/>
</dbReference>
<evidence type="ECO:0000313" key="2">
    <source>
        <dbReference type="Proteomes" id="UP000182658"/>
    </source>
</evidence>